<protein>
    <recommendedName>
        <fullName evidence="3">Chromosomal replication initiator DnaA C-terminal domain-containing protein</fullName>
    </recommendedName>
</protein>
<dbReference type="Gene3D" id="1.10.1750.10">
    <property type="match status" value="1"/>
</dbReference>
<evidence type="ECO:0008006" key="3">
    <source>
        <dbReference type="Google" id="ProtNLM"/>
    </source>
</evidence>
<gene>
    <name evidence="1" type="ORF">QQ008_07420</name>
</gene>
<dbReference type="RefSeq" id="WP_346751210.1">
    <property type="nucleotide sequence ID" value="NZ_JAUJEA010000002.1"/>
</dbReference>
<accession>A0ABT8KKE7</accession>
<reference evidence="1" key="1">
    <citation type="submission" date="2023-06" db="EMBL/GenBank/DDBJ databases">
        <title>Genomic of Parafulvivirga corallium.</title>
        <authorList>
            <person name="Wang G."/>
        </authorList>
    </citation>
    <scope>NUCLEOTIDE SEQUENCE</scope>
    <source>
        <strain evidence="1">BMA10</strain>
    </source>
</reference>
<keyword evidence="2" id="KW-1185">Reference proteome</keyword>
<sequence length="172" mass="20092">MNSSGNTHNHQVPDYKELQKNIDLVIGKIGLQNTIFLLTSFINATSIPVQETQRLQMISQYLITRCIKVFELNDRTFFTSGIREYREARMACYHLLKKYTGASYSKIAEDFGLTKRNVLYNCTKCEERLSVPFYYQSFLEKYDALEKCIIHFISKLNTEHEESFKRSTTGTK</sequence>
<dbReference type="SUPFAM" id="SSF48295">
    <property type="entry name" value="TrpR-like"/>
    <property type="match status" value="1"/>
</dbReference>
<proteinExistence type="predicted"/>
<evidence type="ECO:0000313" key="2">
    <source>
        <dbReference type="Proteomes" id="UP001172082"/>
    </source>
</evidence>
<comment type="caution">
    <text evidence="1">The sequence shown here is derived from an EMBL/GenBank/DDBJ whole genome shotgun (WGS) entry which is preliminary data.</text>
</comment>
<name>A0ABT8KKE7_9BACT</name>
<organism evidence="1 2">
    <name type="scientific">Splendidivirga corallicola</name>
    <dbReference type="NCBI Taxonomy" id="3051826"/>
    <lineage>
        <taxon>Bacteria</taxon>
        <taxon>Pseudomonadati</taxon>
        <taxon>Bacteroidota</taxon>
        <taxon>Cytophagia</taxon>
        <taxon>Cytophagales</taxon>
        <taxon>Splendidivirgaceae</taxon>
        <taxon>Splendidivirga</taxon>
    </lineage>
</organism>
<dbReference type="Proteomes" id="UP001172082">
    <property type="component" value="Unassembled WGS sequence"/>
</dbReference>
<evidence type="ECO:0000313" key="1">
    <source>
        <dbReference type="EMBL" id="MDN5201184.1"/>
    </source>
</evidence>
<dbReference type="InterPro" id="IPR010921">
    <property type="entry name" value="Trp_repressor/repl_initiator"/>
</dbReference>
<dbReference type="EMBL" id="JAUJEA010000002">
    <property type="protein sequence ID" value="MDN5201184.1"/>
    <property type="molecule type" value="Genomic_DNA"/>
</dbReference>